<organism evidence="2 3">
    <name type="scientific">Nocardioides phosphati</name>
    <dbReference type="NCBI Taxonomy" id="1867775"/>
    <lineage>
        <taxon>Bacteria</taxon>
        <taxon>Bacillati</taxon>
        <taxon>Actinomycetota</taxon>
        <taxon>Actinomycetes</taxon>
        <taxon>Propionibacteriales</taxon>
        <taxon>Nocardioidaceae</taxon>
        <taxon>Nocardioides</taxon>
    </lineage>
</organism>
<keyword evidence="1" id="KW-0812">Transmembrane</keyword>
<evidence type="ECO:0000313" key="2">
    <source>
        <dbReference type="EMBL" id="GGO91776.1"/>
    </source>
</evidence>
<evidence type="ECO:0000256" key="1">
    <source>
        <dbReference type="SAM" id="Phobius"/>
    </source>
</evidence>
<proteinExistence type="predicted"/>
<dbReference type="RefSeq" id="WP_188784510.1">
    <property type="nucleotide sequence ID" value="NZ_BMNI01000007.1"/>
</dbReference>
<gene>
    <name evidence="2" type="ORF">GCM10011584_26660</name>
</gene>
<comment type="caution">
    <text evidence="2">The sequence shown here is derived from an EMBL/GenBank/DDBJ whole genome shotgun (WGS) entry which is preliminary data.</text>
</comment>
<feature type="transmembrane region" description="Helical" evidence="1">
    <location>
        <begin position="41"/>
        <end position="62"/>
    </location>
</feature>
<dbReference type="EMBL" id="BMNI01000007">
    <property type="protein sequence ID" value="GGO91776.1"/>
    <property type="molecule type" value="Genomic_DNA"/>
</dbReference>
<reference evidence="3" key="1">
    <citation type="journal article" date="2019" name="Int. J. Syst. Evol. Microbiol.">
        <title>The Global Catalogue of Microorganisms (GCM) 10K type strain sequencing project: providing services to taxonomists for standard genome sequencing and annotation.</title>
        <authorList>
            <consortium name="The Broad Institute Genomics Platform"/>
            <consortium name="The Broad Institute Genome Sequencing Center for Infectious Disease"/>
            <person name="Wu L."/>
            <person name="Ma J."/>
        </authorList>
    </citation>
    <scope>NUCLEOTIDE SEQUENCE [LARGE SCALE GENOMIC DNA]</scope>
    <source>
        <strain evidence="3">CGMCC 4.7371</strain>
    </source>
</reference>
<keyword evidence="1" id="KW-1133">Transmembrane helix</keyword>
<dbReference type="Proteomes" id="UP000655410">
    <property type="component" value="Unassembled WGS sequence"/>
</dbReference>
<keyword evidence="3" id="KW-1185">Reference proteome</keyword>
<protein>
    <submittedName>
        <fullName evidence="2">Uncharacterized protein</fullName>
    </submittedName>
</protein>
<keyword evidence="1" id="KW-0472">Membrane</keyword>
<accession>A0ABQ2NCY5</accession>
<sequence length="64" mass="6792">MVGMRELAEAQAYERRRKVRAFVAGDPAPPRGDGPSAWRSLLGGALLAIVLIVGVVMIPSALHP</sequence>
<name>A0ABQ2NCY5_9ACTN</name>
<evidence type="ECO:0000313" key="3">
    <source>
        <dbReference type="Proteomes" id="UP000655410"/>
    </source>
</evidence>